<dbReference type="Proteomes" id="UP000027093">
    <property type="component" value="Chromosome"/>
</dbReference>
<evidence type="ECO:0000256" key="7">
    <source>
        <dbReference type="ARBA" id="ARBA00022884"/>
    </source>
</evidence>
<comment type="similarity">
    <text evidence="1 11 12">Belongs to the universal ribosomal protein uL1 family.</text>
</comment>
<comment type="function">
    <text evidence="11">Binds directly to 23S rRNA. Probably involved in E site tRNA release.</text>
</comment>
<keyword evidence="7 11" id="KW-0694">RNA-binding</keyword>
<dbReference type="STRING" id="926571.NVIE_016670"/>
<evidence type="ECO:0000256" key="6">
    <source>
        <dbReference type="ARBA" id="ARBA00022845"/>
    </source>
</evidence>
<protein>
    <recommendedName>
        <fullName evidence="11">Large ribosomal subunit protein uL1</fullName>
    </recommendedName>
</protein>
<keyword evidence="4 11" id="KW-0820">tRNA-binding</keyword>
<evidence type="ECO:0000256" key="3">
    <source>
        <dbReference type="ARBA" id="ARBA00022491"/>
    </source>
</evidence>
<dbReference type="Pfam" id="PF00687">
    <property type="entry name" value="Ribosomal_L1"/>
    <property type="match status" value="1"/>
</dbReference>
<evidence type="ECO:0000313" key="14">
    <source>
        <dbReference type="Proteomes" id="UP000027093"/>
    </source>
</evidence>
<dbReference type="InterPro" id="IPR023674">
    <property type="entry name" value="Ribosomal_uL1-like"/>
</dbReference>
<dbReference type="NCBIfam" id="NF003244">
    <property type="entry name" value="PRK04203.1"/>
    <property type="match status" value="1"/>
</dbReference>
<dbReference type="PROSITE" id="PS01199">
    <property type="entry name" value="RIBOSOMAL_L1"/>
    <property type="match status" value="1"/>
</dbReference>
<evidence type="ECO:0000313" key="13">
    <source>
        <dbReference type="EMBL" id="AIC15920.1"/>
    </source>
</evidence>
<dbReference type="PIRSF" id="PIRSF002155">
    <property type="entry name" value="Ribosomal_L1"/>
    <property type="match status" value="1"/>
</dbReference>
<keyword evidence="14" id="KW-1185">Reference proteome</keyword>
<dbReference type="GO" id="GO:0006412">
    <property type="term" value="P:translation"/>
    <property type="evidence" value="ECO:0007669"/>
    <property type="project" value="UniProtKB-UniRule"/>
</dbReference>
<keyword evidence="8 11" id="KW-0689">Ribosomal protein</keyword>
<dbReference type="GO" id="GO:0006417">
    <property type="term" value="P:regulation of translation"/>
    <property type="evidence" value="ECO:0007669"/>
    <property type="project" value="UniProtKB-KW"/>
</dbReference>
<evidence type="ECO:0000256" key="9">
    <source>
        <dbReference type="ARBA" id="ARBA00023274"/>
    </source>
</evidence>
<accession>A0A060HL59</accession>
<evidence type="ECO:0000256" key="5">
    <source>
        <dbReference type="ARBA" id="ARBA00022730"/>
    </source>
</evidence>
<dbReference type="SUPFAM" id="SSF56808">
    <property type="entry name" value="Ribosomal protein L1"/>
    <property type="match status" value="1"/>
</dbReference>
<dbReference type="AlphaFoldDB" id="A0A060HL59"/>
<evidence type="ECO:0000256" key="12">
    <source>
        <dbReference type="RuleBase" id="RU000659"/>
    </source>
</evidence>
<dbReference type="HAMAP" id="MF_01318_A">
    <property type="entry name" value="Ribosomal_uL1_A"/>
    <property type="match status" value="1"/>
</dbReference>
<dbReference type="PANTHER" id="PTHR36427">
    <property type="entry name" value="54S RIBOSOMAL PROTEIN L1, MITOCHONDRIAL"/>
    <property type="match status" value="1"/>
</dbReference>
<evidence type="ECO:0000256" key="10">
    <source>
        <dbReference type="ARBA" id="ARBA00045545"/>
    </source>
</evidence>
<comment type="function">
    <text evidence="11">Protein L1 is also a translational repressor protein, it controls the translation of its operon by binding to its mRNA.</text>
</comment>
<dbReference type="InterPro" id="IPR016095">
    <property type="entry name" value="Ribosomal_uL1_3-a/b-sand"/>
</dbReference>
<dbReference type="GO" id="GO:0003735">
    <property type="term" value="F:structural constituent of ribosome"/>
    <property type="evidence" value="ECO:0007669"/>
    <property type="project" value="InterPro"/>
</dbReference>
<keyword evidence="5 11" id="KW-0699">rRNA-binding</keyword>
<evidence type="ECO:0000256" key="11">
    <source>
        <dbReference type="HAMAP-Rule" id="MF_01318"/>
    </source>
</evidence>
<keyword evidence="3 11" id="KW-0678">Repressor</keyword>
<dbReference type="PANTHER" id="PTHR36427:SF3">
    <property type="entry name" value="LARGE RIBOSOMAL SUBUNIT PROTEIN UL1M"/>
    <property type="match status" value="1"/>
</dbReference>
<organism evidence="13 14">
    <name type="scientific">Nitrososphaera viennensis EN76</name>
    <dbReference type="NCBI Taxonomy" id="926571"/>
    <lineage>
        <taxon>Archaea</taxon>
        <taxon>Nitrososphaerota</taxon>
        <taxon>Nitrososphaeria</taxon>
        <taxon>Nitrososphaerales</taxon>
        <taxon>Nitrososphaeraceae</taxon>
        <taxon>Nitrososphaera</taxon>
    </lineage>
</organism>
<evidence type="ECO:0000256" key="1">
    <source>
        <dbReference type="ARBA" id="ARBA00010531"/>
    </source>
</evidence>
<dbReference type="EMBL" id="CP007536">
    <property type="protein sequence ID" value="AIC15920.1"/>
    <property type="molecule type" value="Genomic_DNA"/>
</dbReference>
<dbReference type="KEGG" id="nvn:NVIE_016670"/>
<dbReference type="Gene3D" id="3.30.190.20">
    <property type="match status" value="1"/>
</dbReference>
<dbReference type="FunFam" id="3.40.50.790:FF:000005">
    <property type="entry name" value="50S ribosomal protein L1"/>
    <property type="match status" value="1"/>
</dbReference>
<dbReference type="Gene3D" id="3.40.50.790">
    <property type="match status" value="1"/>
</dbReference>
<reference evidence="13 14" key="1">
    <citation type="journal article" date="2014" name="Int. J. Syst. Evol. Microbiol.">
        <title>Nitrososphaera viennensis gen. nov., sp. nov., an aerobic and mesophilic, ammonia-oxidizing archaeon from soil and a member of the archaeal phylum Thaumarchaeota.</title>
        <authorList>
            <person name="Stieglmeier M."/>
            <person name="Klingl A."/>
            <person name="Alves R.J."/>
            <person name="Rittmann S.K."/>
            <person name="Melcher M."/>
            <person name="Leisch N."/>
            <person name="Schleper C."/>
        </authorList>
    </citation>
    <scope>NUCLEOTIDE SEQUENCE [LARGE SCALE GENOMIC DNA]</scope>
    <source>
        <strain evidence="13">EN76</strain>
    </source>
</reference>
<evidence type="ECO:0000256" key="2">
    <source>
        <dbReference type="ARBA" id="ARBA00011838"/>
    </source>
</evidence>
<evidence type="ECO:0000256" key="8">
    <source>
        <dbReference type="ARBA" id="ARBA00022980"/>
    </source>
</evidence>
<comment type="subunit">
    <text evidence="2 11">Part of the 50S ribosomal subunit.</text>
</comment>
<dbReference type="CDD" id="cd00403">
    <property type="entry name" value="Ribosomal_L1"/>
    <property type="match status" value="1"/>
</dbReference>
<gene>
    <name evidence="13" type="primary">rpl1p</name>
    <name evidence="11" type="synonym">rpl1</name>
    <name evidence="13" type="ORF">NVIE_016670</name>
</gene>
<name>A0A060HL59_9ARCH</name>
<dbReference type="InterPro" id="IPR023669">
    <property type="entry name" value="Ribosomal_uL1_arc"/>
</dbReference>
<sequence>MACHALSVYGNMVSDSQIKELVKRAREGAGKRNFSQSAELTLVLKDIDVKKGFNLNETVVLPHKPSRQPTICVIAAGEMGMRAKKAGVERVMEPGELDRLGTNKREARKIVRAHDFFLSDTGQMAAVGRSLGQFLGPKGKMPTPLPYGAPVETIATRFRGSVRVKAKNQLNASTKIGDEKLSDDQLAENANAVIAAVEKKLPQGDKNIKNVMIKFTMGKGAKLSALKAAEKKKEEE</sequence>
<dbReference type="GO" id="GO:0019843">
    <property type="term" value="F:rRNA binding"/>
    <property type="evidence" value="ECO:0007669"/>
    <property type="project" value="UniProtKB-UniRule"/>
</dbReference>
<keyword evidence="9 11" id="KW-0687">Ribonucleoprotein</keyword>
<comment type="function">
    <text evidence="10">Probably involved in E site tRNA release. Binds directly to 23S rRNA.</text>
</comment>
<keyword evidence="6 11" id="KW-0810">Translation regulation</keyword>
<dbReference type="GO" id="GO:0015934">
    <property type="term" value="C:large ribosomal subunit"/>
    <property type="evidence" value="ECO:0007669"/>
    <property type="project" value="InterPro"/>
</dbReference>
<proteinExistence type="inferred from homology"/>
<dbReference type="InterPro" id="IPR028364">
    <property type="entry name" value="Ribosomal_uL1/biogenesis"/>
</dbReference>
<dbReference type="InterPro" id="IPR023673">
    <property type="entry name" value="Ribosomal_uL1_CS"/>
</dbReference>
<evidence type="ECO:0000256" key="4">
    <source>
        <dbReference type="ARBA" id="ARBA00022555"/>
    </source>
</evidence>
<dbReference type="GO" id="GO:0000049">
    <property type="term" value="F:tRNA binding"/>
    <property type="evidence" value="ECO:0007669"/>
    <property type="project" value="UniProtKB-KW"/>
</dbReference>
<dbReference type="InterPro" id="IPR002143">
    <property type="entry name" value="Ribosomal_uL1"/>
</dbReference>
<dbReference type="HOGENOM" id="CLU_062853_4_0_2"/>